<evidence type="ECO:0000313" key="2">
    <source>
        <dbReference type="EMBL" id="GBC01519.1"/>
    </source>
</evidence>
<dbReference type="Gene3D" id="3.30.420.10">
    <property type="entry name" value="Ribonuclease H-like superfamily/Ribonuclease H"/>
    <property type="match status" value="1"/>
</dbReference>
<evidence type="ECO:0000259" key="1">
    <source>
        <dbReference type="Pfam" id="PF13358"/>
    </source>
</evidence>
<accession>A0A2Z6SAH9</accession>
<dbReference type="GO" id="GO:0003676">
    <property type="term" value="F:nucleic acid binding"/>
    <property type="evidence" value="ECO:0007669"/>
    <property type="project" value="InterPro"/>
</dbReference>
<dbReference type="InterPro" id="IPR036397">
    <property type="entry name" value="RNaseH_sf"/>
</dbReference>
<sequence>MWCFTSCGIGFLCRIDGGLNAEFYRQILDEDLMKTLQYYELNVSDIVFQQDNDPRHTAILTKQWFDDNNVEVLPWLPQSPDLNPIEHLWNDVNCQLRVLDIEIRGKESLWEHISQIWNEMALETCTKLIKIMLERIQDVINTKGGYTRW</sequence>
<name>A0A2Z6SAH9_9GLOM</name>
<reference evidence="2 3" key="1">
    <citation type="submission" date="2017-11" db="EMBL/GenBank/DDBJ databases">
        <title>The genome of Rhizophagus clarus HR1 reveals common genetic basis of auxotrophy among arbuscular mycorrhizal fungi.</title>
        <authorList>
            <person name="Kobayashi Y."/>
        </authorList>
    </citation>
    <scope>NUCLEOTIDE SEQUENCE [LARGE SCALE GENOMIC DNA]</scope>
    <source>
        <strain evidence="2 3">HR1</strain>
    </source>
</reference>
<dbReference type="Pfam" id="PF13358">
    <property type="entry name" value="DDE_3"/>
    <property type="match status" value="1"/>
</dbReference>
<dbReference type="STRING" id="94130.A0A2Z6SAH9"/>
<protein>
    <recommendedName>
        <fullName evidence="1">Tc1-like transposase DDE domain-containing protein</fullName>
    </recommendedName>
</protein>
<feature type="domain" description="Tc1-like transposase DDE" evidence="1">
    <location>
        <begin position="11"/>
        <end position="97"/>
    </location>
</feature>
<keyword evidence="3" id="KW-1185">Reference proteome</keyword>
<dbReference type="InterPro" id="IPR038717">
    <property type="entry name" value="Tc1-like_DDE_dom"/>
</dbReference>
<evidence type="ECO:0000313" key="3">
    <source>
        <dbReference type="Proteomes" id="UP000247702"/>
    </source>
</evidence>
<comment type="caution">
    <text evidence="2">The sequence shown here is derived from an EMBL/GenBank/DDBJ whole genome shotgun (WGS) entry which is preliminary data.</text>
</comment>
<dbReference type="Proteomes" id="UP000247702">
    <property type="component" value="Unassembled WGS sequence"/>
</dbReference>
<organism evidence="2 3">
    <name type="scientific">Rhizophagus clarus</name>
    <dbReference type="NCBI Taxonomy" id="94130"/>
    <lineage>
        <taxon>Eukaryota</taxon>
        <taxon>Fungi</taxon>
        <taxon>Fungi incertae sedis</taxon>
        <taxon>Mucoromycota</taxon>
        <taxon>Glomeromycotina</taxon>
        <taxon>Glomeromycetes</taxon>
        <taxon>Glomerales</taxon>
        <taxon>Glomeraceae</taxon>
        <taxon>Rhizophagus</taxon>
    </lineage>
</organism>
<dbReference type="EMBL" id="BEXD01003569">
    <property type="protein sequence ID" value="GBC01519.1"/>
    <property type="molecule type" value="Genomic_DNA"/>
</dbReference>
<gene>
    <name evidence="2" type="ORF">RclHR1_04210005</name>
</gene>
<dbReference type="AlphaFoldDB" id="A0A2Z6SAH9"/>
<proteinExistence type="predicted"/>